<feature type="region of interest" description="Disordered" evidence="1">
    <location>
        <begin position="16"/>
        <end position="44"/>
    </location>
</feature>
<evidence type="ECO:0000313" key="3">
    <source>
        <dbReference type="Proteomes" id="UP000465112"/>
    </source>
</evidence>
<dbReference type="AlphaFoldDB" id="A0A6A5FG90"/>
<sequence>MEEIVQRPILAIHPPEGRALTVSRPAERRPMSLSGSLRPGQAEAGWEEKQGHCYRIVLFAGATGLACKGPQHPGIIPLMPVTMRFDWRLEHPD</sequence>
<gene>
    <name evidence="2" type="ORF">PFLUV_G00053570</name>
</gene>
<proteinExistence type="predicted"/>
<evidence type="ECO:0000256" key="1">
    <source>
        <dbReference type="SAM" id="MobiDB-lite"/>
    </source>
</evidence>
<evidence type="ECO:0000313" key="2">
    <source>
        <dbReference type="EMBL" id="KAF1390005.1"/>
    </source>
</evidence>
<name>A0A6A5FG90_PERFL</name>
<dbReference type="Proteomes" id="UP000465112">
    <property type="component" value="Chromosome 5"/>
</dbReference>
<accession>A0A6A5FG90</accession>
<comment type="caution">
    <text evidence="2">The sequence shown here is derived from an EMBL/GenBank/DDBJ whole genome shotgun (WGS) entry which is preliminary data.</text>
</comment>
<reference evidence="2 3" key="1">
    <citation type="submission" date="2019-06" db="EMBL/GenBank/DDBJ databases">
        <title>A chromosome-scale genome assembly of the European perch, Perca fluviatilis.</title>
        <authorList>
            <person name="Roques C."/>
            <person name="Zahm M."/>
            <person name="Cabau C."/>
            <person name="Klopp C."/>
            <person name="Bouchez O."/>
            <person name="Donnadieu C."/>
            <person name="Kuhl H."/>
            <person name="Gislard M."/>
            <person name="Guendouz S."/>
            <person name="Journot L."/>
            <person name="Haffray P."/>
            <person name="Bestin A."/>
            <person name="Morvezen R."/>
            <person name="Feron R."/>
            <person name="Wen M."/>
            <person name="Jouanno E."/>
            <person name="Herpin A."/>
            <person name="Schartl M."/>
            <person name="Postlethwait J."/>
            <person name="Schaerlinger B."/>
            <person name="Chardard D."/>
            <person name="Lecocq T."/>
            <person name="Poncet C."/>
            <person name="Jaffrelo L."/>
            <person name="Lampietro C."/>
            <person name="Guiguen Y."/>
        </authorList>
    </citation>
    <scope>NUCLEOTIDE SEQUENCE [LARGE SCALE GENOMIC DNA]</scope>
    <source>
        <tissue evidence="2">Blood</tissue>
    </source>
</reference>
<keyword evidence="3" id="KW-1185">Reference proteome</keyword>
<dbReference type="EMBL" id="VHII01000005">
    <property type="protein sequence ID" value="KAF1390005.1"/>
    <property type="molecule type" value="Genomic_DNA"/>
</dbReference>
<organism evidence="2 3">
    <name type="scientific">Perca fluviatilis</name>
    <name type="common">European perch</name>
    <dbReference type="NCBI Taxonomy" id="8168"/>
    <lineage>
        <taxon>Eukaryota</taxon>
        <taxon>Metazoa</taxon>
        <taxon>Chordata</taxon>
        <taxon>Craniata</taxon>
        <taxon>Vertebrata</taxon>
        <taxon>Euteleostomi</taxon>
        <taxon>Actinopterygii</taxon>
        <taxon>Neopterygii</taxon>
        <taxon>Teleostei</taxon>
        <taxon>Neoteleostei</taxon>
        <taxon>Acanthomorphata</taxon>
        <taxon>Eupercaria</taxon>
        <taxon>Perciformes</taxon>
        <taxon>Percoidei</taxon>
        <taxon>Percidae</taxon>
        <taxon>Percinae</taxon>
        <taxon>Perca</taxon>
    </lineage>
</organism>
<protein>
    <submittedName>
        <fullName evidence="2">Uncharacterized protein</fullName>
    </submittedName>
</protein>